<dbReference type="Pfam" id="PF22481">
    <property type="entry name" value="DUF6985"/>
    <property type="match status" value="1"/>
</dbReference>
<name>A0A9X2FUN0_9GAMM</name>
<organism evidence="2 3">
    <name type="scientific">Idiomarina rhizosphaerae</name>
    <dbReference type="NCBI Taxonomy" id="2961572"/>
    <lineage>
        <taxon>Bacteria</taxon>
        <taxon>Pseudomonadati</taxon>
        <taxon>Pseudomonadota</taxon>
        <taxon>Gammaproteobacteria</taxon>
        <taxon>Alteromonadales</taxon>
        <taxon>Idiomarinaceae</taxon>
        <taxon>Idiomarina</taxon>
    </lineage>
</organism>
<proteinExistence type="predicted"/>
<protein>
    <recommendedName>
        <fullName evidence="1">DUF6985 domain-containing protein</fullName>
    </recommendedName>
</protein>
<gene>
    <name evidence="2" type="ORF">NJR55_08200</name>
</gene>
<feature type="domain" description="DUF6985" evidence="1">
    <location>
        <begin position="19"/>
        <end position="155"/>
    </location>
</feature>
<dbReference type="AlphaFoldDB" id="A0A9X2FUN0"/>
<accession>A0A9X2FUN0</accession>
<reference evidence="2" key="1">
    <citation type="submission" date="2022-06" db="EMBL/GenBank/DDBJ databases">
        <title>Idiomarina rhizosphaerae M1R2S28.</title>
        <authorList>
            <person name="Sun J.-Q."/>
            <person name="Li L.-F."/>
        </authorList>
    </citation>
    <scope>NUCLEOTIDE SEQUENCE</scope>
    <source>
        <strain evidence="2">M1R2S28</strain>
    </source>
</reference>
<dbReference type="EMBL" id="JAMZDE010000007">
    <property type="protein sequence ID" value="MCP1339577.1"/>
    <property type="molecule type" value="Genomic_DNA"/>
</dbReference>
<sequence>MDLVAWNENLKREDDLLIGELNLSFLGVTTKVEVCFIQKGSSPSPIQLETLNGYLNNSEAIHSVVAEAIYAEYRASLFSYRRAVGSWGENPDELAPVISDIRELAPLLIYQTLFIQDSEGPGEFGMGFWSKWEQEHGLGVKFVGWELGQLDENSIHYQ</sequence>
<dbReference type="InterPro" id="IPR054254">
    <property type="entry name" value="DUF6985"/>
</dbReference>
<dbReference type="Proteomes" id="UP001139474">
    <property type="component" value="Unassembled WGS sequence"/>
</dbReference>
<evidence type="ECO:0000313" key="3">
    <source>
        <dbReference type="Proteomes" id="UP001139474"/>
    </source>
</evidence>
<dbReference type="RefSeq" id="WP_253619481.1">
    <property type="nucleotide sequence ID" value="NZ_JAMZDE010000007.1"/>
</dbReference>
<keyword evidence="3" id="KW-1185">Reference proteome</keyword>
<comment type="caution">
    <text evidence="2">The sequence shown here is derived from an EMBL/GenBank/DDBJ whole genome shotgun (WGS) entry which is preliminary data.</text>
</comment>
<evidence type="ECO:0000313" key="2">
    <source>
        <dbReference type="EMBL" id="MCP1339577.1"/>
    </source>
</evidence>
<evidence type="ECO:0000259" key="1">
    <source>
        <dbReference type="Pfam" id="PF22481"/>
    </source>
</evidence>